<dbReference type="Ensembl" id="ENSONIT00000048918.1">
    <property type="protein sequence ID" value="ENSONIP00000069306.1"/>
    <property type="gene ID" value="ENSONIG00000030975.1"/>
</dbReference>
<dbReference type="GeneTree" id="ENSGT01120000271879"/>
<reference evidence="3" key="1">
    <citation type="submission" date="2012-01" db="EMBL/GenBank/DDBJ databases">
        <title>The Genome Sequence of Oreochromis niloticus (Nile Tilapia).</title>
        <authorList>
            <consortium name="Broad Institute Genome Assembly Team"/>
            <consortium name="Broad Institute Sequencing Platform"/>
            <person name="Di Palma F."/>
            <person name="Johnson J."/>
            <person name="Lander E.S."/>
            <person name="Lindblad-Toh K."/>
        </authorList>
    </citation>
    <scope>NUCLEOTIDE SEQUENCE [LARGE SCALE GENOMIC DNA]</scope>
</reference>
<dbReference type="Proteomes" id="UP000005207">
    <property type="component" value="Linkage group LG3"/>
</dbReference>
<organism evidence="2 3">
    <name type="scientific">Oreochromis niloticus</name>
    <name type="common">Nile tilapia</name>
    <name type="synonym">Tilapia nilotica</name>
    <dbReference type="NCBI Taxonomy" id="8128"/>
    <lineage>
        <taxon>Eukaryota</taxon>
        <taxon>Metazoa</taxon>
        <taxon>Chordata</taxon>
        <taxon>Craniata</taxon>
        <taxon>Vertebrata</taxon>
        <taxon>Euteleostomi</taxon>
        <taxon>Actinopterygii</taxon>
        <taxon>Neopterygii</taxon>
        <taxon>Teleostei</taxon>
        <taxon>Neoteleostei</taxon>
        <taxon>Acanthomorphata</taxon>
        <taxon>Ovalentaria</taxon>
        <taxon>Cichlomorphae</taxon>
        <taxon>Cichliformes</taxon>
        <taxon>Cichlidae</taxon>
        <taxon>African cichlids</taxon>
        <taxon>Pseudocrenilabrinae</taxon>
        <taxon>Oreochromini</taxon>
        <taxon>Oreochromis</taxon>
    </lineage>
</organism>
<dbReference type="OMA" id="WGVIIDN"/>
<reference evidence="2" key="3">
    <citation type="submission" date="2025-09" db="UniProtKB">
        <authorList>
            <consortium name="Ensembl"/>
        </authorList>
    </citation>
    <scope>IDENTIFICATION</scope>
</reference>
<dbReference type="PROSITE" id="PS50878">
    <property type="entry name" value="RT_POL"/>
    <property type="match status" value="1"/>
</dbReference>
<accession>A0A669EE48</accession>
<reference evidence="2" key="2">
    <citation type="submission" date="2025-08" db="UniProtKB">
        <authorList>
            <consortium name="Ensembl"/>
        </authorList>
    </citation>
    <scope>IDENTIFICATION</scope>
</reference>
<dbReference type="SUPFAM" id="SSF56672">
    <property type="entry name" value="DNA/RNA polymerases"/>
    <property type="match status" value="1"/>
</dbReference>
<evidence type="ECO:0000259" key="1">
    <source>
        <dbReference type="PROSITE" id="PS50878"/>
    </source>
</evidence>
<sequence>MINTPTSLITPGNDMDTLKSILQQKVIDLDCEYKEHNIIDPEIGSESNFLSSFVKNCNYFTQEQYEKKINLDGKLSLIHFNSRSMYSNFDFIKDYLQQFSHPFSVIAITETWFNVDKGIDFGLNGYDLKYMNRLNKAGGGVAIYVHNSIRYNVVTTMSMAIDGILECLTIEIMNEKKRNVIISCIYRTPSSSIDIFNEWIEKVFSSVNQKLLFICGDFNIDLLNPTRLKAIDDFSDTMYSLSLYPTITKPSRITSHSATIIDNIFTNVMDFQINSGLLVCDITDHLPVFTLYDCDLKKIIDTKITIAKRTINEEAIHAFNFDLAQQDWSSVYEESEVDKAYENFLDIYTMLYNKHCPVKEYRTKKKKIKSPWLTKGIINACKKKNNLYKQFIKVKTKEVEQRYKAYRNKLTDIIRTSKQLYYRRRLYDNKNNIKGTWDVLNNLIKQGSSGTSYPEYFIDANGVNYNMSNIVDGFNKFFINVGPELAADIPCQKNENISNIKPNPFSLFLSATNEQEVINITLKCKSKSSMDYHDINMSVVKQVILNIASPLTYICNLSFQSGCFPKKMKIAKVIPLYKSNDKHSFTNYRPISLLPQFSKILEKLFNSRLEKFLEKHKIMNVGQYGFRTQRTTSMAIIEAVEEITNALDKNKYAVGIFVDLKKAFDTINHSILLDKLERYGVRGKAGNWLKSYLTGREQYVSIGHYHSEKLGITCGVPQGSVLGPKLFNVYINDIFDVSQVLKLILFADDTNIFFSSDDYTDLVMTVNRELKLIKKWMDINKLSLNINKTKAMFFGNLKYNIELPITIEGVPIDNVSENKFWGVIIDNKISWKPHVRHIKTKISRSLAVLNKVKPYLDKDALRTLYCTLYCTLVLPYFTYCVEVWGNTYKNTTNPLVTVQKRALRIIHKAGYLDHTHKLFLQAKLLKFQDLVNYNTSIILYKAFNKLLPANLQSIFEIRERAYNVRGFGQFKLPRTRTTRKGFCVSVCGVKIWNSLSLQLKQCKNIHRFKFLYKQLVWSQYNQ</sequence>
<feature type="domain" description="Reverse transcriptase" evidence="1">
    <location>
        <begin position="557"/>
        <end position="812"/>
    </location>
</feature>
<dbReference type="InterPro" id="IPR005135">
    <property type="entry name" value="Endo/exonuclease/phosphatase"/>
</dbReference>
<dbReference type="InterPro" id="IPR043502">
    <property type="entry name" value="DNA/RNA_pol_sf"/>
</dbReference>
<dbReference type="Pfam" id="PF00078">
    <property type="entry name" value="RVT_1"/>
    <property type="match status" value="1"/>
</dbReference>
<dbReference type="GO" id="GO:0003824">
    <property type="term" value="F:catalytic activity"/>
    <property type="evidence" value="ECO:0007669"/>
    <property type="project" value="InterPro"/>
</dbReference>
<evidence type="ECO:0000313" key="3">
    <source>
        <dbReference type="Proteomes" id="UP000005207"/>
    </source>
</evidence>
<dbReference type="InterPro" id="IPR000477">
    <property type="entry name" value="RT_dom"/>
</dbReference>
<dbReference type="SUPFAM" id="SSF56219">
    <property type="entry name" value="DNase I-like"/>
    <property type="match status" value="1"/>
</dbReference>
<protein>
    <recommendedName>
        <fullName evidence="1">Reverse transcriptase domain-containing protein</fullName>
    </recommendedName>
</protein>
<keyword evidence="3" id="KW-1185">Reference proteome</keyword>
<dbReference type="AlphaFoldDB" id="A0A669EE48"/>
<dbReference type="InterPro" id="IPR036691">
    <property type="entry name" value="Endo/exonu/phosph_ase_sf"/>
</dbReference>
<evidence type="ECO:0000313" key="2">
    <source>
        <dbReference type="Ensembl" id="ENSONIP00000069306.1"/>
    </source>
</evidence>
<name>A0A669EE48_ORENI</name>
<dbReference type="Pfam" id="PF03372">
    <property type="entry name" value="Exo_endo_phos"/>
    <property type="match status" value="1"/>
</dbReference>
<dbReference type="CDD" id="cd01650">
    <property type="entry name" value="RT_nLTR_like"/>
    <property type="match status" value="1"/>
</dbReference>
<dbReference type="PANTHER" id="PTHR33332">
    <property type="entry name" value="REVERSE TRANSCRIPTASE DOMAIN-CONTAINING PROTEIN"/>
    <property type="match status" value="1"/>
</dbReference>
<proteinExistence type="predicted"/>
<dbReference type="Gene3D" id="3.60.10.10">
    <property type="entry name" value="Endonuclease/exonuclease/phosphatase"/>
    <property type="match status" value="1"/>
</dbReference>
<dbReference type="InParanoid" id="A0A669EE48"/>